<dbReference type="Proteomes" id="UP000247555">
    <property type="component" value="Unassembled WGS sequence"/>
</dbReference>
<evidence type="ECO:0000256" key="5">
    <source>
        <dbReference type="ARBA" id="ARBA00024042"/>
    </source>
</evidence>
<feature type="binding site" evidence="7">
    <location>
        <position position="145"/>
    </location>
    <ligand>
        <name>glyoxylate</name>
        <dbReference type="ChEBI" id="CHEBI:36655"/>
    </ligand>
</feature>
<evidence type="ECO:0000313" key="10">
    <source>
        <dbReference type="Proteomes" id="UP000247555"/>
    </source>
</evidence>
<evidence type="ECO:0000256" key="2">
    <source>
        <dbReference type="ARBA" id="ARBA00022630"/>
    </source>
</evidence>
<dbReference type="AlphaFoldDB" id="A0A318L8R8"/>
<feature type="binding site" evidence="7">
    <location>
        <position position="263"/>
    </location>
    <ligand>
        <name>glyoxylate</name>
        <dbReference type="ChEBI" id="CHEBI:36655"/>
    </ligand>
</feature>
<evidence type="ECO:0000256" key="6">
    <source>
        <dbReference type="PIRSR" id="PIRSR000138-1"/>
    </source>
</evidence>
<feature type="active site" description="Proton acceptor" evidence="6">
    <location>
        <position position="263"/>
    </location>
</feature>
<dbReference type="RefSeq" id="WP_110389230.1">
    <property type="nucleotide sequence ID" value="NZ_DAIPEO010000019.1"/>
</dbReference>
<dbReference type="PROSITE" id="PS51349">
    <property type="entry name" value="FMN_HYDROXY_ACID_DH_2"/>
    <property type="match status" value="1"/>
</dbReference>
<dbReference type="InterPro" id="IPR013785">
    <property type="entry name" value="Aldolase_TIM"/>
</dbReference>
<keyword evidence="4" id="KW-0560">Oxidoreductase</keyword>
<feature type="binding site" evidence="7">
    <location>
        <begin position="93"/>
        <end position="95"/>
    </location>
    <ligand>
        <name>FMN</name>
        <dbReference type="ChEBI" id="CHEBI:58210"/>
    </ligand>
</feature>
<dbReference type="PANTHER" id="PTHR10578">
    <property type="entry name" value="S -2-HYDROXY-ACID OXIDASE-RELATED"/>
    <property type="match status" value="1"/>
</dbReference>
<feature type="binding site" evidence="7">
    <location>
        <position position="143"/>
    </location>
    <ligand>
        <name>FMN</name>
        <dbReference type="ChEBI" id="CHEBI:58210"/>
    </ligand>
</feature>
<feature type="binding site" evidence="7">
    <location>
        <position position="180"/>
    </location>
    <ligand>
        <name>glyoxylate</name>
        <dbReference type="ChEBI" id="CHEBI:36655"/>
    </ligand>
</feature>
<name>A0A318L8R8_9NEIS</name>
<dbReference type="CDD" id="cd02809">
    <property type="entry name" value="alpha_hydroxyacid_oxid_FMN"/>
    <property type="match status" value="1"/>
</dbReference>
<comment type="cofactor">
    <cofactor evidence="1">
        <name>FMN</name>
        <dbReference type="ChEBI" id="CHEBI:58210"/>
    </cofactor>
</comment>
<gene>
    <name evidence="9" type="ORF">DFR34_101142</name>
</gene>
<evidence type="ECO:0000256" key="4">
    <source>
        <dbReference type="ARBA" id="ARBA00023002"/>
    </source>
</evidence>
<dbReference type="EMBL" id="QJKI01000001">
    <property type="protein sequence ID" value="PXX81913.1"/>
    <property type="molecule type" value="Genomic_DNA"/>
</dbReference>
<proteinExistence type="inferred from homology"/>
<dbReference type="OrthoDB" id="9770452at2"/>
<feature type="domain" description="FMN hydroxy acid dehydrogenase" evidence="8">
    <location>
        <begin position="14"/>
        <end position="367"/>
    </location>
</feature>
<dbReference type="Pfam" id="PF01070">
    <property type="entry name" value="FMN_dh"/>
    <property type="match status" value="1"/>
</dbReference>
<evidence type="ECO:0000256" key="7">
    <source>
        <dbReference type="PIRSR" id="PIRSR000138-2"/>
    </source>
</evidence>
<sequence length="367" mass="38741">MLHTPRAPLAPLTHIPREIACVADYERYARERLDANAWAYLSGGAGDELTAADNRRAFERWQLWPRVLNDVSAGHTALTVCGQPLAHPILLAPVAYQRLFHPDGELASMLGAAAMDTPMVVSTLSSIPLETLAQHAETPLWFQLYAQAERAHTLDLVQRAEAAGYRVLVVTVDAPLAGIRCREHRAGFALPAQVSAANLAGYPSAPVADGVFAQCSVQGLSWADLDWLLAHTRLPVLVKGVLHPDDARRAVRAGAAGVVVSNHGGRTLDTLPASLDVLAAVVEALAGEGEVLLDGGVLRGGDVFKALALGARAVLLGRAYLHALAAAGALGVAHALRTLREELEVTMALCGCATLADIGPSALRRPV</sequence>
<dbReference type="InterPro" id="IPR012133">
    <property type="entry name" value="Alpha-hydoxy_acid_DH_FMN"/>
</dbReference>
<evidence type="ECO:0000313" key="9">
    <source>
        <dbReference type="EMBL" id="PXX81913.1"/>
    </source>
</evidence>
<comment type="caution">
    <text evidence="9">The sequence shown here is derived from an EMBL/GenBank/DDBJ whole genome shotgun (WGS) entry which is preliminary data.</text>
</comment>
<dbReference type="FunFam" id="3.20.20.70:FF:000029">
    <property type="entry name" value="L-lactate dehydrogenase"/>
    <property type="match status" value="1"/>
</dbReference>
<feature type="binding site" evidence="7">
    <location>
        <position position="266"/>
    </location>
    <ligand>
        <name>glyoxylate</name>
        <dbReference type="ChEBI" id="CHEBI:36655"/>
    </ligand>
</feature>
<evidence type="ECO:0000256" key="1">
    <source>
        <dbReference type="ARBA" id="ARBA00001917"/>
    </source>
</evidence>
<evidence type="ECO:0000256" key="3">
    <source>
        <dbReference type="ARBA" id="ARBA00022643"/>
    </source>
</evidence>
<keyword evidence="3 7" id="KW-0288">FMN</keyword>
<dbReference type="PANTHER" id="PTHR10578:SF107">
    <property type="entry name" value="2-HYDROXYACID OXIDASE 1"/>
    <property type="match status" value="1"/>
</dbReference>
<dbReference type="GO" id="GO:0010181">
    <property type="term" value="F:FMN binding"/>
    <property type="evidence" value="ECO:0007669"/>
    <property type="project" value="InterPro"/>
</dbReference>
<dbReference type="SUPFAM" id="SSF51395">
    <property type="entry name" value="FMN-linked oxidoreductases"/>
    <property type="match status" value="1"/>
</dbReference>
<dbReference type="PIRSF" id="PIRSF000138">
    <property type="entry name" value="Al-hdrx_acd_dh"/>
    <property type="match status" value="1"/>
</dbReference>
<protein>
    <submittedName>
        <fullName evidence="9">4-hydroxymandelate oxidase</fullName>
    </submittedName>
</protein>
<comment type="similarity">
    <text evidence="5">Belongs to the FMN-dependent alpha-hydroxy acid dehydrogenase family.</text>
</comment>
<dbReference type="GO" id="GO:0016614">
    <property type="term" value="F:oxidoreductase activity, acting on CH-OH group of donors"/>
    <property type="evidence" value="ECO:0007669"/>
    <property type="project" value="UniProtKB-ARBA"/>
</dbReference>
<reference evidence="9 10" key="1">
    <citation type="submission" date="2018-05" db="EMBL/GenBank/DDBJ databases">
        <title>Genomic Encyclopedia of Type Strains, Phase IV (KMG-IV): sequencing the most valuable type-strain genomes for metagenomic binning, comparative biology and taxonomic classification.</title>
        <authorList>
            <person name="Goeker M."/>
        </authorList>
    </citation>
    <scope>NUCLEOTIDE SEQUENCE [LARGE SCALE GENOMIC DNA]</scope>
    <source>
        <strain evidence="9 10">DSM 29661</strain>
    </source>
</reference>
<feature type="binding site" evidence="7">
    <location>
        <position position="171"/>
    </location>
    <ligand>
        <name>FMN</name>
        <dbReference type="ChEBI" id="CHEBI:58210"/>
    </ligand>
</feature>
<feature type="binding site" evidence="7">
    <location>
        <position position="239"/>
    </location>
    <ligand>
        <name>FMN</name>
        <dbReference type="ChEBI" id="CHEBI:58210"/>
    </ligand>
</feature>
<keyword evidence="10" id="KW-1185">Reference proteome</keyword>
<feature type="binding site" evidence="7">
    <location>
        <begin position="317"/>
        <end position="318"/>
    </location>
    <ligand>
        <name>FMN</name>
        <dbReference type="ChEBI" id="CHEBI:58210"/>
    </ligand>
</feature>
<organism evidence="9 10">
    <name type="scientific">Rivihabitans pingtungensis</name>
    <dbReference type="NCBI Taxonomy" id="1054498"/>
    <lineage>
        <taxon>Bacteria</taxon>
        <taxon>Pseudomonadati</taxon>
        <taxon>Pseudomonadota</taxon>
        <taxon>Betaproteobacteria</taxon>
        <taxon>Neisseriales</taxon>
        <taxon>Aquaspirillaceae</taxon>
        <taxon>Rivihabitans</taxon>
    </lineage>
</organism>
<evidence type="ECO:0000259" key="8">
    <source>
        <dbReference type="PROSITE" id="PS51349"/>
    </source>
</evidence>
<feature type="binding site" evidence="7">
    <location>
        <position position="40"/>
    </location>
    <ligand>
        <name>glyoxylate</name>
        <dbReference type="ChEBI" id="CHEBI:36655"/>
    </ligand>
</feature>
<dbReference type="InterPro" id="IPR037396">
    <property type="entry name" value="FMN_HAD"/>
</dbReference>
<feature type="binding site" evidence="7">
    <location>
        <position position="122"/>
    </location>
    <ligand>
        <name>FMN</name>
        <dbReference type="ChEBI" id="CHEBI:58210"/>
    </ligand>
</feature>
<dbReference type="Gene3D" id="3.20.20.70">
    <property type="entry name" value="Aldolase class I"/>
    <property type="match status" value="1"/>
</dbReference>
<dbReference type="InterPro" id="IPR000262">
    <property type="entry name" value="FMN-dep_DH"/>
</dbReference>
<feature type="binding site" evidence="7">
    <location>
        <position position="261"/>
    </location>
    <ligand>
        <name>FMN</name>
        <dbReference type="ChEBI" id="CHEBI:58210"/>
    </ligand>
</feature>
<accession>A0A318L8R8</accession>
<keyword evidence="2 7" id="KW-0285">Flavoprotein</keyword>